<organism evidence="1 2">
    <name type="scientific">Mucilaginibacter oryzae</name>
    <dbReference type="NCBI Taxonomy" id="468058"/>
    <lineage>
        <taxon>Bacteria</taxon>
        <taxon>Pseudomonadati</taxon>
        <taxon>Bacteroidota</taxon>
        <taxon>Sphingobacteriia</taxon>
        <taxon>Sphingobacteriales</taxon>
        <taxon>Sphingobacteriaceae</taxon>
        <taxon>Mucilaginibacter</taxon>
    </lineage>
</organism>
<evidence type="ECO:0000313" key="2">
    <source>
        <dbReference type="Proteomes" id="UP000245678"/>
    </source>
</evidence>
<dbReference type="EMBL" id="QGHA01000007">
    <property type="protein sequence ID" value="PWK75890.1"/>
    <property type="molecule type" value="Genomic_DNA"/>
</dbReference>
<gene>
    <name evidence="1" type="ORF">LX99_03623</name>
</gene>
<dbReference type="RefSeq" id="WP_146203155.1">
    <property type="nucleotide sequence ID" value="NZ_QGHA01000007.1"/>
</dbReference>
<keyword evidence="2" id="KW-1185">Reference proteome</keyword>
<comment type="caution">
    <text evidence="1">The sequence shown here is derived from an EMBL/GenBank/DDBJ whole genome shotgun (WGS) entry which is preliminary data.</text>
</comment>
<name>A0A316H749_9SPHI</name>
<accession>A0A316H749</accession>
<dbReference type="AlphaFoldDB" id="A0A316H749"/>
<proteinExistence type="predicted"/>
<protein>
    <submittedName>
        <fullName evidence="1">Uncharacterized protein</fullName>
    </submittedName>
</protein>
<reference evidence="1 2" key="1">
    <citation type="submission" date="2018-05" db="EMBL/GenBank/DDBJ databases">
        <title>Genomic Encyclopedia of Archaeal and Bacterial Type Strains, Phase II (KMG-II): from individual species to whole genera.</title>
        <authorList>
            <person name="Goeker M."/>
        </authorList>
    </citation>
    <scope>NUCLEOTIDE SEQUENCE [LARGE SCALE GENOMIC DNA]</scope>
    <source>
        <strain evidence="1 2">DSM 19975</strain>
    </source>
</reference>
<evidence type="ECO:0000313" key="1">
    <source>
        <dbReference type="EMBL" id="PWK75890.1"/>
    </source>
</evidence>
<dbReference type="Proteomes" id="UP000245678">
    <property type="component" value="Unassembled WGS sequence"/>
</dbReference>
<sequence length="108" mass="12771">MPNIKFNYLYRDAGNYKNFSSVVFNNPQNMELSILDDLIRSKLISHHWFYADQWQVPDLHFGTWNNDLDHTFHEFESLEYTDEETNSEININVFADILKKLPTLPTSG</sequence>